<feature type="chain" id="PRO_5047521419" description="Lipoprotein" evidence="1">
    <location>
        <begin position="24"/>
        <end position="189"/>
    </location>
</feature>
<evidence type="ECO:0008006" key="4">
    <source>
        <dbReference type="Google" id="ProtNLM"/>
    </source>
</evidence>
<organism evidence="2 3">
    <name type="scientific">Clostridium subterminale</name>
    <dbReference type="NCBI Taxonomy" id="1550"/>
    <lineage>
        <taxon>Bacteria</taxon>
        <taxon>Bacillati</taxon>
        <taxon>Bacillota</taxon>
        <taxon>Clostridia</taxon>
        <taxon>Eubacteriales</taxon>
        <taxon>Clostridiaceae</taxon>
        <taxon>Clostridium</taxon>
    </lineage>
</organism>
<comment type="caution">
    <text evidence="2">The sequence shown here is derived from an EMBL/GenBank/DDBJ whole genome shotgun (WGS) entry which is preliminary data.</text>
</comment>
<keyword evidence="3" id="KW-1185">Reference proteome</keyword>
<evidence type="ECO:0000256" key="1">
    <source>
        <dbReference type="SAM" id="SignalP"/>
    </source>
</evidence>
<reference evidence="3" key="1">
    <citation type="journal article" date="2019" name="Int. J. Syst. Evol. Microbiol.">
        <title>The Global Catalogue of Microorganisms (GCM) 10K type strain sequencing project: providing services to taxonomists for standard genome sequencing and annotation.</title>
        <authorList>
            <consortium name="The Broad Institute Genomics Platform"/>
            <consortium name="The Broad Institute Genome Sequencing Center for Infectious Disease"/>
            <person name="Wu L."/>
            <person name="Ma J."/>
        </authorList>
    </citation>
    <scope>NUCLEOTIDE SEQUENCE [LARGE SCALE GENOMIC DNA]</scope>
    <source>
        <strain evidence="3">JCM 1417</strain>
    </source>
</reference>
<dbReference type="RefSeq" id="WP_343824682.1">
    <property type="nucleotide sequence ID" value="NZ_BAAACI010000002.1"/>
</dbReference>
<accession>A0ABP3VV49</accession>
<feature type="signal peptide" evidence="1">
    <location>
        <begin position="1"/>
        <end position="23"/>
    </location>
</feature>
<dbReference type="EMBL" id="BAAACI010000002">
    <property type="protein sequence ID" value="GAA0770089.1"/>
    <property type="molecule type" value="Genomic_DNA"/>
</dbReference>
<sequence length="189" mass="22112">MIKKCLTVIVITFILCITSCSNSSSNIESYLNSGTSIDSKAKDIMPELEELPEYEDIEYKYTHIPLLIFESHSVALIVSYDDNTFEGEKKKLDEQYTFLDKKIKSDFNESKYYIPEYEFSVESYDFRVIDEKGTSNTEFPKSFGMIGISEEKKSIAYLYFYDGDQDYIGEEDEKNPMANFVKKYFKYNF</sequence>
<protein>
    <recommendedName>
        <fullName evidence="4">Lipoprotein</fullName>
    </recommendedName>
</protein>
<proteinExistence type="predicted"/>
<dbReference type="Proteomes" id="UP001501047">
    <property type="component" value="Unassembled WGS sequence"/>
</dbReference>
<evidence type="ECO:0000313" key="2">
    <source>
        <dbReference type="EMBL" id="GAA0770089.1"/>
    </source>
</evidence>
<name>A0ABP3VV49_CLOSU</name>
<gene>
    <name evidence="2" type="ORF">GCM10008908_12380</name>
</gene>
<keyword evidence="1" id="KW-0732">Signal</keyword>
<evidence type="ECO:0000313" key="3">
    <source>
        <dbReference type="Proteomes" id="UP001501047"/>
    </source>
</evidence>